<proteinExistence type="predicted"/>
<dbReference type="AlphaFoldDB" id="D7G7Y7"/>
<name>D7G7Y7_ECTSI</name>
<accession>D7G7Y7</accession>
<gene>
    <name evidence="1" type="ORF">Esi_0086_0038</name>
</gene>
<evidence type="ECO:0000313" key="2">
    <source>
        <dbReference type="Proteomes" id="UP000002630"/>
    </source>
</evidence>
<keyword evidence="2" id="KW-1185">Reference proteome</keyword>
<protein>
    <submittedName>
        <fullName evidence="1">Uncharacterized protein</fullName>
    </submittedName>
</protein>
<dbReference type="InParanoid" id="D7G7Y7"/>
<dbReference type="EMBL" id="FN649096">
    <property type="protein sequence ID" value="CBJ27862.1"/>
    <property type="molecule type" value="Genomic_DNA"/>
</dbReference>
<sequence>MSLAQAARCTTSADGSVIFATSISTSPRDKVGQATGPIPKERRTLLAVNERLTGKVQVMRSEIFAESEEKKALCEGRGLHKSKVATVVGLLPSGKHSFLHGRAREHPEAHLGS</sequence>
<reference evidence="1 2" key="1">
    <citation type="journal article" date="2010" name="Nature">
        <title>The Ectocarpus genome and the independent evolution of multicellularity in brown algae.</title>
        <authorList>
            <person name="Cock J.M."/>
            <person name="Sterck L."/>
            <person name="Rouze P."/>
            <person name="Scornet D."/>
            <person name="Allen A.E."/>
            <person name="Amoutzias G."/>
            <person name="Anthouard V."/>
            <person name="Artiguenave F."/>
            <person name="Aury J.M."/>
            <person name="Badger J.H."/>
            <person name="Beszteri B."/>
            <person name="Billiau K."/>
            <person name="Bonnet E."/>
            <person name="Bothwell J.H."/>
            <person name="Bowler C."/>
            <person name="Boyen C."/>
            <person name="Brownlee C."/>
            <person name="Carrano C.J."/>
            <person name="Charrier B."/>
            <person name="Cho G.Y."/>
            <person name="Coelho S.M."/>
            <person name="Collen J."/>
            <person name="Corre E."/>
            <person name="Da Silva C."/>
            <person name="Delage L."/>
            <person name="Delaroque N."/>
            <person name="Dittami S.M."/>
            <person name="Doulbeau S."/>
            <person name="Elias M."/>
            <person name="Farnham G."/>
            <person name="Gachon C.M."/>
            <person name="Gschloessl B."/>
            <person name="Heesch S."/>
            <person name="Jabbari K."/>
            <person name="Jubin C."/>
            <person name="Kawai H."/>
            <person name="Kimura K."/>
            <person name="Kloareg B."/>
            <person name="Kupper F.C."/>
            <person name="Lang D."/>
            <person name="Le Bail A."/>
            <person name="Leblanc C."/>
            <person name="Lerouge P."/>
            <person name="Lohr M."/>
            <person name="Lopez P.J."/>
            <person name="Martens C."/>
            <person name="Maumus F."/>
            <person name="Michel G."/>
            <person name="Miranda-Saavedra D."/>
            <person name="Morales J."/>
            <person name="Moreau H."/>
            <person name="Motomura T."/>
            <person name="Nagasato C."/>
            <person name="Napoli C.A."/>
            <person name="Nelson D.R."/>
            <person name="Nyvall-Collen P."/>
            <person name="Peters A.F."/>
            <person name="Pommier C."/>
            <person name="Potin P."/>
            <person name="Poulain J."/>
            <person name="Quesneville H."/>
            <person name="Read B."/>
            <person name="Rensing S.A."/>
            <person name="Ritter A."/>
            <person name="Rousvoal S."/>
            <person name="Samanta M."/>
            <person name="Samson G."/>
            <person name="Schroeder D.C."/>
            <person name="Segurens B."/>
            <person name="Strittmatter M."/>
            <person name="Tonon T."/>
            <person name="Tregear J.W."/>
            <person name="Valentin K."/>
            <person name="von Dassow P."/>
            <person name="Yamagishi T."/>
            <person name="Van de Peer Y."/>
            <person name="Wincker P."/>
        </authorList>
    </citation>
    <scope>NUCLEOTIDE SEQUENCE [LARGE SCALE GENOMIC DNA]</scope>
    <source>
        <strain evidence="2">Ec32 / CCAP1310/4</strain>
    </source>
</reference>
<dbReference type="OrthoDB" id="10311472at2759"/>
<dbReference type="Proteomes" id="UP000002630">
    <property type="component" value="Linkage Group LG16"/>
</dbReference>
<organism evidence="1 2">
    <name type="scientific">Ectocarpus siliculosus</name>
    <name type="common">Brown alga</name>
    <name type="synonym">Conferva siliculosa</name>
    <dbReference type="NCBI Taxonomy" id="2880"/>
    <lineage>
        <taxon>Eukaryota</taxon>
        <taxon>Sar</taxon>
        <taxon>Stramenopiles</taxon>
        <taxon>Ochrophyta</taxon>
        <taxon>PX clade</taxon>
        <taxon>Phaeophyceae</taxon>
        <taxon>Ectocarpales</taxon>
        <taxon>Ectocarpaceae</taxon>
        <taxon>Ectocarpus</taxon>
    </lineage>
</organism>
<dbReference type="EMBL" id="FN649741">
    <property type="protein sequence ID" value="CBJ27862.1"/>
    <property type="molecule type" value="Genomic_DNA"/>
</dbReference>
<evidence type="ECO:0000313" key="1">
    <source>
        <dbReference type="EMBL" id="CBJ27862.1"/>
    </source>
</evidence>